<evidence type="ECO:0000313" key="1">
    <source>
        <dbReference type="EMBL" id="KAK4320818.1"/>
    </source>
</evidence>
<keyword evidence="2" id="KW-1185">Reference proteome</keyword>
<dbReference type="Proteomes" id="UP001292094">
    <property type="component" value="Unassembled WGS sequence"/>
</dbReference>
<organism evidence="1 2">
    <name type="scientific">Petrolisthes manimaculis</name>
    <dbReference type="NCBI Taxonomy" id="1843537"/>
    <lineage>
        <taxon>Eukaryota</taxon>
        <taxon>Metazoa</taxon>
        <taxon>Ecdysozoa</taxon>
        <taxon>Arthropoda</taxon>
        <taxon>Crustacea</taxon>
        <taxon>Multicrustacea</taxon>
        <taxon>Malacostraca</taxon>
        <taxon>Eumalacostraca</taxon>
        <taxon>Eucarida</taxon>
        <taxon>Decapoda</taxon>
        <taxon>Pleocyemata</taxon>
        <taxon>Anomura</taxon>
        <taxon>Galatheoidea</taxon>
        <taxon>Porcellanidae</taxon>
        <taxon>Petrolisthes</taxon>
    </lineage>
</organism>
<evidence type="ECO:0000313" key="2">
    <source>
        <dbReference type="Proteomes" id="UP001292094"/>
    </source>
</evidence>
<name>A0AAE1Q756_9EUCA</name>
<proteinExistence type="predicted"/>
<accession>A0AAE1Q756</accession>
<dbReference type="AlphaFoldDB" id="A0AAE1Q756"/>
<reference evidence="1" key="1">
    <citation type="submission" date="2023-11" db="EMBL/GenBank/DDBJ databases">
        <title>Genome assemblies of two species of porcelain crab, Petrolisthes cinctipes and Petrolisthes manimaculis (Anomura: Porcellanidae).</title>
        <authorList>
            <person name="Angst P."/>
        </authorList>
    </citation>
    <scope>NUCLEOTIDE SEQUENCE</scope>
    <source>
        <strain evidence="1">PB745_02</strain>
        <tissue evidence="1">Gill</tissue>
    </source>
</reference>
<protein>
    <submittedName>
        <fullName evidence="1">Uncharacterized protein</fullName>
    </submittedName>
</protein>
<dbReference type="EMBL" id="JAWZYT010000635">
    <property type="protein sequence ID" value="KAK4320818.1"/>
    <property type="molecule type" value="Genomic_DNA"/>
</dbReference>
<sequence length="110" mass="12819">MSEKAYGIECGVVQRVKRNTLRWFGHVERIQGEEFVKKVYGSEVVGRGVRGRPPVRWQNRVEEYVKERNMRGRGGLDRVRRECLNREDWRLFCRATPLGGVPRGSEASEL</sequence>
<comment type="caution">
    <text evidence="1">The sequence shown here is derived from an EMBL/GenBank/DDBJ whole genome shotgun (WGS) entry which is preliminary data.</text>
</comment>
<gene>
    <name evidence="1" type="ORF">Pmani_008357</name>
</gene>